<evidence type="ECO:0000259" key="1">
    <source>
        <dbReference type="Pfam" id="PF24818"/>
    </source>
</evidence>
<proteinExistence type="predicted"/>
<dbReference type="OrthoDB" id="1516808at2759"/>
<dbReference type="KEGG" id="soe:110798556"/>
<evidence type="ECO:0000313" key="2">
    <source>
        <dbReference type="Proteomes" id="UP000813463"/>
    </source>
</evidence>
<dbReference type="Pfam" id="PF24818">
    <property type="entry name" value="PH_TRF2_HOY1"/>
    <property type="match status" value="1"/>
</dbReference>
<evidence type="ECO:0000313" key="3">
    <source>
        <dbReference type="RefSeq" id="XP_021859437.1"/>
    </source>
</evidence>
<dbReference type="RefSeq" id="XP_021859437.1">
    <property type="nucleotide sequence ID" value="XM_022003745.2"/>
</dbReference>
<organism evidence="2 3">
    <name type="scientific">Spinacia oleracea</name>
    <name type="common">Spinach</name>
    <dbReference type="NCBI Taxonomy" id="3562"/>
    <lineage>
        <taxon>Eukaryota</taxon>
        <taxon>Viridiplantae</taxon>
        <taxon>Streptophyta</taxon>
        <taxon>Embryophyta</taxon>
        <taxon>Tracheophyta</taxon>
        <taxon>Spermatophyta</taxon>
        <taxon>Magnoliopsida</taxon>
        <taxon>eudicotyledons</taxon>
        <taxon>Gunneridae</taxon>
        <taxon>Pentapetalae</taxon>
        <taxon>Caryophyllales</taxon>
        <taxon>Chenopodiaceae</taxon>
        <taxon>Chenopodioideae</taxon>
        <taxon>Anserineae</taxon>
        <taxon>Spinacia</taxon>
    </lineage>
</organism>
<feature type="domain" description="TRF2/HOY1 PH-like" evidence="1">
    <location>
        <begin position="114"/>
        <end position="231"/>
    </location>
</feature>
<dbReference type="PANTHER" id="PTHR33494:SF1">
    <property type="entry name" value="C2H2-TYPE DOMAIN-CONTAINING PROTEIN-RELATED"/>
    <property type="match status" value="1"/>
</dbReference>
<dbReference type="Proteomes" id="UP000813463">
    <property type="component" value="Chromosome 2"/>
</dbReference>
<accession>A0A9R0J160</accession>
<reference evidence="3" key="2">
    <citation type="submission" date="2025-08" db="UniProtKB">
        <authorList>
            <consortium name="RefSeq"/>
        </authorList>
    </citation>
    <scope>IDENTIFICATION</scope>
    <source>
        <tissue evidence="3">Leaf</tissue>
    </source>
</reference>
<keyword evidence="2" id="KW-1185">Reference proteome</keyword>
<sequence>MVHRMDTVEEFPAQGKLCKRKVKVKVKAEFDDSASDGTHGPFLSKRPKFDFVNNGNVEVLEYNPLKEPSPLGLKLKKSPSFLDLIQMKLSQEKSARKEKGASAAATDSKLKASNFPATVLKIGTWEYKSRYEGDLVAKCYFAKHKLVWEVLDGGLKNKIEIQWSDIMAIKANYLDNEPGTLDVVLSRQPLFFREINPQPRKHTLWQATTDFTSGQASLHRQHFLQFPEGTLGKHFQKLIQCDPRLSFLSQQPQTELDTPYFQPRVSIFGDQSNTEHGFELKTGGRFSFSGIRDTLSVSGLSSSDIENQNPIGSLKETSQKNQLIPDMNLLEGDVSSKYNNADGLKFLNEIKLPGLHPSMSVGDLVNHIGDCISEQMRSDNPNLSIDEPRKWEILEEMTQYLLNDSQTLTSSDENCIMSRVNSLCCLLQKDDVGAQNAQARVENERDLAMGNTQPAATQLYENQTAKTVVATQSEIGIGNDFQQGTSMSRKDSVGELLLHLPRIASLPQFLFPEDSRITGR</sequence>
<protein>
    <recommendedName>
        <fullName evidence="1">TRF2/HOY1 PH-like domain-containing protein</fullName>
    </recommendedName>
</protein>
<name>A0A9R0J160_SPIOL</name>
<dbReference type="InterPro" id="IPR057939">
    <property type="entry name" value="TRF2_HOY1_PH"/>
</dbReference>
<dbReference type="PANTHER" id="PTHR33494">
    <property type="entry name" value="OS02G0793800 PROTEIN"/>
    <property type="match status" value="1"/>
</dbReference>
<dbReference type="AlphaFoldDB" id="A0A9R0J160"/>
<gene>
    <name evidence="3" type="primary">LOC110798556</name>
</gene>
<reference evidence="2" key="1">
    <citation type="journal article" date="2021" name="Nat. Commun.">
        <title>Genomic analyses provide insights into spinach domestication and the genetic basis of agronomic traits.</title>
        <authorList>
            <person name="Cai X."/>
            <person name="Sun X."/>
            <person name="Xu C."/>
            <person name="Sun H."/>
            <person name="Wang X."/>
            <person name="Ge C."/>
            <person name="Zhang Z."/>
            <person name="Wang Q."/>
            <person name="Fei Z."/>
            <person name="Jiao C."/>
            <person name="Wang Q."/>
        </authorList>
    </citation>
    <scope>NUCLEOTIDE SEQUENCE [LARGE SCALE GENOMIC DNA]</scope>
    <source>
        <strain evidence="2">cv. Varoflay</strain>
    </source>
</reference>
<dbReference type="GeneID" id="110798556"/>